<dbReference type="STRING" id="40578.Xbed_03596"/>
<organism evidence="1 2">
    <name type="scientific">Xenorhabdus beddingii</name>
    <dbReference type="NCBI Taxonomy" id="40578"/>
    <lineage>
        <taxon>Bacteria</taxon>
        <taxon>Pseudomonadati</taxon>
        <taxon>Pseudomonadota</taxon>
        <taxon>Gammaproteobacteria</taxon>
        <taxon>Enterobacterales</taxon>
        <taxon>Morganellaceae</taxon>
        <taxon>Xenorhabdus</taxon>
    </lineage>
</organism>
<proteinExistence type="predicted"/>
<comment type="caution">
    <text evidence="1">The sequence shown here is derived from an EMBL/GenBank/DDBJ whole genome shotgun (WGS) entry which is preliminary data.</text>
</comment>
<name>A0A1Y2S9S1_9GAMM</name>
<reference evidence="1 2" key="1">
    <citation type="submission" date="2017-01" db="EMBL/GenBank/DDBJ databases">
        <title>Deconstructing symbiosis and pathogenesis requirements using a combined genomic-metabolomic approach.</title>
        <authorList>
            <person name="Tobias N.J."/>
            <person name="Wolff H."/>
            <person name="Djahanschiri B."/>
            <person name="Ebersberger I."/>
            <person name="Bode H.B."/>
        </authorList>
    </citation>
    <scope>NUCLEOTIDE SEQUENCE [LARGE SCALE GENOMIC DNA]</scope>
    <source>
        <strain evidence="1 2">DSM 4764</strain>
    </source>
</reference>
<keyword evidence="2" id="KW-1185">Reference proteome</keyword>
<dbReference type="AlphaFoldDB" id="A0A1Y2S9S1"/>
<evidence type="ECO:0000313" key="1">
    <source>
        <dbReference type="EMBL" id="OTA15419.1"/>
    </source>
</evidence>
<accession>A0A1Y2S9S1</accession>
<dbReference type="Proteomes" id="UP000194204">
    <property type="component" value="Unassembled WGS sequence"/>
</dbReference>
<gene>
    <name evidence="1" type="ORF">Xbed_03596</name>
</gene>
<dbReference type="EMBL" id="MUBK01000057">
    <property type="protein sequence ID" value="OTA15419.1"/>
    <property type="molecule type" value="Genomic_DNA"/>
</dbReference>
<protein>
    <submittedName>
        <fullName evidence="1">Uncharacterized protein</fullName>
    </submittedName>
</protein>
<sequence>MSVNANTKKKSEVMQLRTTKFLREQVCLLSEQDGISKNSVLNQALAWYVSERARSVAQ</sequence>
<evidence type="ECO:0000313" key="2">
    <source>
        <dbReference type="Proteomes" id="UP000194204"/>
    </source>
</evidence>